<comment type="catalytic activity">
    <reaction evidence="7">
        <text>(2R)-2-phosphoglycerate = (2R)-3-phosphoglycerate</text>
        <dbReference type="Rhea" id="RHEA:15901"/>
        <dbReference type="ChEBI" id="CHEBI:58272"/>
        <dbReference type="ChEBI" id="CHEBI:58289"/>
        <dbReference type="EC" id="5.4.2.11"/>
    </reaction>
</comment>
<keyword evidence="3" id="KW-0413">Isomerase</keyword>
<comment type="caution">
    <text evidence="8">The sequence shown here is derived from an EMBL/GenBank/DDBJ whole genome shotgun (WGS) entry which is preliminary data.</text>
</comment>
<evidence type="ECO:0000256" key="5">
    <source>
        <dbReference type="PIRSR" id="PIRSR613078-2"/>
    </source>
</evidence>
<dbReference type="PIRSF" id="PIRSF000709">
    <property type="entry name" value="6PFK_2-Ptase"/>
    <property type="match status" value="1"/>
</dbReference>
<feature type="binding site" evidence="5">
    <location>
        <begin position="162"/>
        <end position="163"/>
    </location>
    <ligand>
        <name>substrate</name>
    </ligand>
</feature>
<evidence type="ECO:0000256" key="7">
    <source>
        <dbReference type="RuleBase" id="RU004512"/>
    </source>
</evidence>
<dbReference type="GO" id="GO:0004619">
    <property type="term" value="F:phosphoglycerate mutase activity"/>
    <property type="evidence" value="ECO:0007669"/>
    <property type="project" value="UniProtKB-EC"/>
</dbReference>
<reference evidence="8 9" key="1">
    <citation type="journal article" date="2016" name="Nat. Commun.">
        <title>Thousands of microbial genomes shed light on interconnected biogeochemical processes in an aquifer system.</title>
        <authorList>
            <person name="Anantharaman K."/>
            <person name="Brown C.T."/>
            <person name="Hug L.A."/>
            <person name="Sharon I."/>
            <person name="Castelle C.J."/>
            <person name="Probst A.J."/>
            <person name="Thomas B.C."/>
            <person name="Singh A."/>
            <person name="Wilkins M.J."/>
            <person name="Karaoz U."/>
            <person name="Brodie E.L."/>
            <person name="Williams K.H."/>
            <person name="Hubbard S.S."/>
            <person name="Banfield J.F."/>
        </authorList>
    </citation>
    <scope>NUCLEOTIDE SEQUENCE [LARGE SCALE GENOMIC DNA]</scope>
</reference>
<evidence type="ECO:0000256" key="1">
    <source>
        <dbReference type="ARBA" id="ARBA00006717"/>
    </source>
</evidence>
<evidence type="ECO:0000256" key="3">
    <source>
        <dbReference type="ARBA" id="ARBA00023235"/>
    </source>
</evidence>
<accession>A0A1F6A6X1</accession>
<proteinExistence type="inferred from homology"/>
<dbReference type="SMART" id="SM00855">
    <property type="entry name" value="PGAM"/>
    <property type="match status" value="1"/>
</dbReference>
<dbReference type="CDD" id="cd07067">
    <property type="entry name" value="HP_PGM_like"/>
    <property type="match status" value="1"/>
</dbReference>
<dbReference type="InterPro" id="IPR029033">
    <property type="entry name" value="His_PPase_superfam"/>
</dbReference>
<organism evidence="8 9">
    <name type="scientific">Candidatus Gottesmanbacteria bacterium RIFCSPHIGHO2_02_FULL_40_13</name>
    <dbReference type="NCBI Taxonomy" id="1798384"/>
    <lineage>
        <taxon>Bacteria</taxon>
        <taxon>Candidatus Gottesmaniibacteriota</taxon>
    </lineage>
</organism>
<gene>
    <name evidence="8" type="ORF">A3D03_03535</name>
</gene>
<dbReference type="PROSITE" id="PS00175">
    <property type="entry name" value="PG_MUTASE"/>
    <property type="match status" value="1"/>
</dbReference>
<feature type="site" description="Transition state stabilizer" evidence="6">
    <location>
        <position position="161"/>
    </location>
</feature>
<dbReference type="SUPFAM" id="SSF53254">
    <property type="entry name" value="Phosphoglycerate mutase-like"/>
    <property type="match status" value="1"/>
</dbReference>
<dbReference type="InterPro" id="IPR005952">
    <property type="entry name" value="Phosphogly_mut1"/>
</dbReference>
<feature type="binding site" evidence="5">
    <location>
        <begin position="118"/>
        <end position="119"/>
    </location>
    <ligand>
        <name>substrate</name>
    </ligand>
</feature>
<dbReference type="NCBIfam" id="TIGR01258">
    <property type="entry name" value="pgm_1"/>
    <property type="match status" value="1"/>
</dbReference>
<dbReference type="InterPro" id="IPR013078">
    <property type="entry name" value="His_Pase_superF_clade-1"/>
</dbReference>
<dbReference type="EC" id="5.4.2.11" evidence="7"/>
<feature type="binding site" evidence="5">
    <location>
        <position position="102"/>
    </location>
    <ligand>
        <name>substrate</name>
    </ligand>
</feature>
<comment type="pathway">
    <text evidence="7">Carbohydrate degradation; glycolysis; pyruvate from D-glyceraldehyde 3-phosphate: step 3/5.</text>
</comment>
<feature type="binding site" evidence="5">
    <location>
        <position position="64"/>
    </location>
    <ligand>
        <name>substrate</name>
    </ligand>
</feature>
<evidence type="ECO:0000256" key="4">
    <source>
        <dbReference type="PIRSR" id="PIRSR613078-1"/>
    </source>
</evidence>
<dbReference type="STRING" id="1798384.A3D03_03535"/>
<dbReference type="GO" id="GO:0006096">
    <property type="term" value="P:glycolytic process"/>
    <property type="evidence" value="ECO:0007669"/>
    <property type="project" value="UniProtKB-UniPathway"/>
</dbReference>
<dbReference type="EMBL" id="MFJN01000057">
    <property type="protein sequence ID" value="OGG20077.1"/>
    <property type="molecule type" value="Genomic_DNA"/>
</dbReference>
<feature type="binding site" evidence="5">
    <location>
        <begin position="14"/>
        <end position="21"/>
    </location>
    <ligand>
        <name>substrate</name>
    </ligand>
</feature>
<feature type="binding site" evidence="5">
    <location>
        <begin position="27"/>
        <end position="28"/>
    </location>
    <ligand>
        <name>substrate</name>
    </ligand>
</feature>
<evidence type="ECO:0000313" key="8">
    <source>
        <dbReference type="EMBL" id="OGG20077.1"/>
    </source>
</evidence>
<evidence type="ECO:0000256" key="2">
    <source>
        <dbReference type="ARBA" id="ARBA00023152"/>
    </source>
</evidence>
<feature type="binding site" evidence="5">
    <location>
        <begin position="91"/>
        <end position="94"/>
    </location>
    <ligand>
        <name>substrate</name>
    </ligand>
</feature>
<dbReference type="Proteomes" id="UP000177092">
    <property type="component" value="Unassembled WGS sequence"/>
</dbReference>
<evidence type="ECO:0000256" key="6">
    <source>
        <dbReference type="PIRSR" id="PIRSR613078-3"/>
    </source>
</evidence>
<feature type="active site" description="Proton donor/acceptor" evidence="4">
    <location>
        <position position="91"/>
    </location>
</feature>
<dbReference type="PANTHER" id="PTHR11931">
    <property type="entry name" value="PHOSPHOGLYCERATE MUTASE"/>
    <property type="match status" value="1"/>
</dbReference>
<comment type="similarity">
    <text evidence="1">Belongs to the phosphoglycerate mutase family. BPG-dependent PGAM subfamily.</text>
</comment>
<dbReference type="Pfam" id="PF00300">
    <property type="entry name" value="His_Phos_1"/>
    <property type="match status" value="1"/>
</dbReference>
<name>A0A1F6A6X1_9BACT</name>
<comment type="function">
    <text evidence="7">Catalyzes the interconversion of 2-phosphoglycerate and 3-phosphoglycerate.</text>
</comment>
<dbReference type="Gene3D" id="3.40.50.1240">
    <property type="entry name" value="Phosphoglycerate mutase-like"/>
    <property type="match status" value="1"/>
</dbReference>
<evidence type="ECO:0000313" key="9">
    <source>
        <dbReference type="Proteomes" id="UP000177092"/>
    </source>
</evidence>
<dbReference type="UniPathway" id="UPA00109">
    <property type="reaction ID" value="UER00186"/>
</dbReference>
<sequence>MSISDKNSRLILIRHGESLWNAKGLWTGWRDIGLTEKGRQEALFAAKVIKGIIIHLAITSDLKRAYHTLDIIKQELKYVNLKTVKDKNVRERNYGKYTGFSKWKIKGDLGTDRFNQLRRGWDVPIPEGESLKDVYKRVLTNYNMHILPAIKKAQNVLFVTHGNTNRALIKHLENISDSKIRGVEMLTGEVIVYQMDKTGMIVTKEKRAVNHNHGNQ</sequence>
<protein>
    <recommendedName>
        <fullName evidence="7">2,3-bisphosphoglycerate-dependent phosphoglycerate mutase</fullName>
        <ecNumber evidence="7">5.4.2.11</ecNumber>
    </recommendedName>
</protein>
<dbReference type="AlphaFoldDB" id="A0A1F6A6X1"/>
<dbReference type="InterPro" id="IPR001345">
    <property type="entry name" value="PG/BPGM_mutase_AS"/>
</dbReference>
<keyword evidence="2" id="KW-0324">Glycolysis</keyword>
<feature type="active site" description="Tele-phosphohistidine intermediate" evidence="4">
    <location>
        <position position="15"/>
    </location>
</feature>